<proteinExistence type="predicted"/>
<gene>
    <name evidence="1" type="ORF">SV7mr_22200</name>
</gene>
<dbReference type="AlphaFoldDB" id="A0A517SUB8"/>
<protein>
    <submittedName>
        <fullName evidence="1">Uncharacterized protein</fullName>
    </submittedName>
</protein>
<evidence type="ECO:0000313" key="2">
    <source>
        <dbReference type="Proteomes" id="UP000315003"/>
    </source>
</evidence>
<dbReference type="EMBL" id="CP036272">
    <property type="protein sequence ID" value="QDT59711.1"/>
    <property type="molecule type" value="Genomic_DNA"/>
</dbReference>
<name>A0A517SUB8_9BACT</name>
<sequence>MALLDRAASQGSRTSVDSLFDHGHPRAACQTHAALAGIGPHDRTFNCFSFLPEPCAVAPFDSLKQCQDCLGGLVGRGQYGCPCFNQDL</sequence>
<reference evidence="1 2" key="1">
    <citation type="submission" date="2019-02" db="EMBL/GenBank/DDBJ databases">
        <title>Deep-cultivation of Planctomycetes and their phenomic and genomic characterization uncovers novel biology.</title>
        <authorList>
            <person name="Wiegand S."/>
            <person name="Jogler M."/>
            <person name="Boedeker C."/>
            <person name="Pinto D."/>
            <person name="Vollmers J."/>
            <person name="Rivas-Marin E."/>
            <person name="Kohn T."/>
            <person name="Peeters S.H."/>
            <person name="Heuer A."/>
            <person name="Rast P."/>
            <person name="Oberbeckmann S."/>
            <person name="Bunk B."/>
            <person name="Jeske O."/>
            <person name="Meyerdierks A."/>
            <person name="Storesund J.E."/>
            <person name="Kallscheuer N."/>
            <person name="Luecker S."/>
            <person name="Lage O.M."/>
            <person name="Pohl T."/>
            <person name="Merkel B.J."/>
            <person name="Hornburger P."/>
            <person name="Mueller R.-W."/>
            <person name="Bruemmer F."/>
            <person name="Labrenz M."/>
            <person name="Spormann A.M."/>
            <person name="Op den Camp H."/>
            <person name="Overmann J."/>
            <person name="Amann R."/>
            <person name="Jetten M.S.M."/>
            <person name="Mascher T."/>
            <person name="Medema M.H."/>
            <person name="Devos D.P."/>
            <person name="Kaster A.-K."/>
            <person name="Ovreas L."/>
            <person name="Rohde M."/>
            <person name="Galperin M.Y."/>
            <person name="Jogler C."/>
        </authorList>
    </citation>
    <scope>NUCLEOTIDE SEQUENCE [LARGE SCALE GENOMIC DNA]</scope>
    <source>
        <strain evidence="1 2">SV_7m_r</strain>
    </source>
</reference>
<dbReference type="Proteomes" id="UP000315003">
    <property type="component" value="Chromosome"/>
</dbReference>
<evidence type="ECO:0000313" key="1">
    <source>
        <dbReference type="EMBL" id="QDT59711.1"/>
    </source>
</evidence>
<keyword evidence="2" id="KW-1185">Reference proteome</keyword>
<organism evidence="1 2">
    <name type="scientific">Stieleria bergensis</name>
    <dbReference type="NCBI Taxonomy" id="2528025"/>
    <lineage>
        <taxon>Bacteria</taxon>
        <taxon>Pseudomonadati</taxon>
        <taxon>Planctomycetota</taxon>
        <taxon>Planctomycetia</taxon>
        <taxon>Pirellulales</taxon>
        <taxon>Pirellulaceae</taxon>
        <taxon>Stieleria</taxon>
    </lineage>
</organism>
<accession>A0A517SUB8</accession>